<dbReference type="RefSeq" id="WP_119930636.1">
    <property type="nucleotide sequence ID" value="NZ_QZEY01000020.1"/>
</dbReference>
<reference evidence="1 2" key="1">
    <citation type="submission" date="2018-09" db="EMBL/GenBank/DDBJ databases">
        <title>YIM 75507 draft genome.</title>
        <authorList>
            <person name="Tang S."/>
            <person name="Feng Y."/>
        </authorList>
    </citation>
    <scope>NUCLEOTIDE SEQUENCE [LARGE SCALE GENOMIC DNA]</scope>
    <source>
        <strain evidence="1 2">YIM 75507</strain>
    </source>
</reference>
<proteinExistence type="predicted"/>
<evidence type="ECO:0000313" key="1">
    <source>
        <dbReference type="EMBL" id="RJL22938.1"/>
    </source>
</evidence>
<comment type="caution">
    <text evidence="1">The sequence shown here is derived from an EMBL/GenBank/DDBJ whole genome shotgun (WGS) entry which is preliminary data.</text>
</comment>
<dbReference type="PRINTS" id="PR00411">
    <property type="entry name" value="PNDRDTASEI"/>
</dbReference>
<organism evidence="1 2">
    <name type="scientific">Bailinhaonella thermotolerans</name>
    <dbReference type="NCBI Taxonomy" id="1070861"/>
    <lineage>
        <taxon>Bacteria</taxon>
        <taxon>Bacillati</taxon>
        <taxon>Actinomycetota</taxon>
        <taxon>Actinomycetes</taxon>
        <taxon>Streptosporangiales</taxon>
        <taxon>Streptosporangiaceae</taxon>
        <taxon>Bailinhaonella</taxon>
    </lineage>
</organism>
<dbReference type="PANTHER" id="PTHR43734:SF1">
    <property type="entry name" value="PHYTOENE DESATURASE"/>
    <property type="match status" value="1"/>
</dbReference>
<dbReference type="EMBL" id="QZEY01000020">
    <property type="protein sequence ID" value="RJL22938.1"/>
    <property type="molecule type" value="Genomic_DNA"/>
</dbReference>
<dbReference type="InterPro" id="IPR036188">
    <property type="entry name" value="FAD/NAD-bd_sf"/>
</dbReference>
<evidence type="ECO:0000313" key="2">
    <source>
        <dbReference type="Proteomes" id="UP000265768"/>
    </source>
</evidence>
<dbReference type="PANTHER" id="PTHR43734">
    <property type="entry name" value="PHYTOENE DESATURASE"/>
    <property type="match status" value="1"/>
</dbReference>
<protein>
    <submittedName>
        <fullName evidence="1">FAD-dependent oxidoreductase</fullName>
    </submittedName>
</protein>
<dbReference type="AlphaFoldDB" id="A0A3A4ANN3"/>
<accession>A0A3A4ANN3</accession>
<name>A0A3A4ANN3_9ACTN</name>
<dbReference type="SUPFAM" id="SSF51971">
    <property type="entry name" value="Nucleotide-binding domain"/>
    <property type="match status" value="1"/>
</dbReference>
<dbReference type="Gene3D" id="3.50.50.60">
    <property type="entry name" value="FAD/NAD(P)-binding domain"/>
    <property type="match status" value="1"/>
</dbReference>
<sequence length="392" mass="42172">MTAITVIGGGLAGLSAAITAAEQGAHVVLREAHATLGGRARSTPPPYIANDGPHAFFTGPAWDWLTRRRLARPASMLTPRHLARLRFRHGRRRRVAPPAAFVSMISVRRWRTAPVDEDFRAWATREFGPVACEAAIGALGPVTYCGDAGGLSARFAYERLLRTFRMGYPATRYPHGGWGAVVERMAARARSLGVRVEVSSRVTELPEDGPVIVATSLDAARNLLGDDSLTWPGGRAVLLDLAVPRVRSDPAIVFDLDRGGFIAQPTSLFAAAPEGQALYQAEMPVREGESRAEAAARLEEFVDVALPGRRDRVIWRRSQMSHGRTGALDPPGRTWRDRPGIDRGDGRYLAGDMVAAPGLLSEVSVLSGIRAACLAVRSLPDRPAVSGCRAGP</sequence>
<gene>
    <name evidence="1" type="ORF">D5H75_33665</name>
</gene>
<keyword evidence="2" id="KW-1185">Reference proteome</keyword>
<dbReference type="Pfam" id="PF13450">
    <property type="entry name" value="NAD_binding_8"/>
    <property type="match status" value="1"/>
</dbReference>
<dbReference type="Gene3D" id="3.90.660.50">
    <property type="match status" value="1"/>
</dbReference>
<dbReference type="OrthoDB" id="5501831at2"/>
<dbReference type="Proteomes" id="UP000265768">
    <property type="component" value="Unassembled WGS sequence"/>
</dbReference>